<dbReference type="InterPro" id="IPR000629">
    <property type="entry name" value="RNA-helicase_DEAD-box_CS"/>
</dbReference>
<protein>
    <recommendedName>
        <fullName evidence="1">ORC1/DEAH AAA+ ATPase domain-containing protein</fullName>
    </recommendedName>
</protein>
<evidence type="ECO:0000313" key="3">
    <source>
        <dbReference type="Proteomes" id="UP000094412"/>
    </source>
</evidence>
<name>A0A1C2DS97_9HYPH</name>
<comment type="caution">
    <text evidence="2">The sequence shown here is derived from an EMBL/GenBank/DDBJ whole genome shotgun (WGS) entry which is preliminary data.</text>
</comment>
<feature type="domain" description="ORC1/DEAH AAA+ ATPase" evidence="1">
    <location>
        <begin position="40"/>
        <end position="153"/>
    </location>
</feature>
<keyword evidence="3" id="KW-1185">Reference proteome</keyword>
<dbReference type="Proteomes" id="UP000094412">
    <property type="component" value="Unassembled WGS sequence"/>
</dbReference>
<dbReference type="InterPro" id="IPR049945">
    <property type="entry name" value="AAA_22"/>
</dbReference>
<dbReference type="PANTHER" id="PTHR35894">
    <property type="entry name" value="GENERAL SECRETION PATHWAY PROTEIN A-RELATED"/>
    <property type="match status" value="1"/>
</dbReference>
<dbReference type="AlphaFoldDB" id="A0A1C2DS97"/>
<proteinExistence type="predicted"/>
<sequence>MNGNSVSHAVRPGSVAPLKNVASCLALVDTLVHRAPHLPNIGVFSGFSGYGKSMAAQYCWNRTGALFVEVFDFWTRKKFCQALLAELGVAQPRGTIGDMMDEIIARLGDDPARPVIIDEADKLVDKGMIELVRDINKAAQVPVLLVGEELLPQKLEQHERVHNRVLEWVLAQPCDLADARALADFLYPRLGISDELLDLIREQTGGKARKIATTLNAAASFALTAGVGELTIANYRGRVFTGETPKRFSARRAA</sequence>
<evidence type="ECO:0000259" key="1">
    <source>
        <dbReference type="Pfam" id="PF13401"/>
    </source>
</evidence>
<dbReference type="GO" id="GO:0016887">
    <property type="term" value="F:ATP hydrolysis activity"/>
    <property type="evidence" value="ECO:0007669"/>
    <property type="project" value="InterPro"/>
</dbReference>
<dbReference type="EMBL" id="MDEO01000032">
    <property type="protein sequence ID" value="OCX17543.1"/>
    <property type="molecule type" value="Genomic_DNA"/>
</dbReference>
<dbReference type="SUPFAM" id="SSF52540">
    <property type="entry name" value="P-loop containing nucleoside triphosphate hydrolases"/>
    <property type="match status" value="1"/>
</dbReference>
<dbReference type="PROSITE" id="PS00039">
    <property type="entry name" value="DEAD_ATP_HELICASE"/>
    <property type="match status" value="1"/>
</dbReference>
<dbReference type="GO" id="GO:0120545">
    <property type="term" value="F:nucleic acid conformation isomerase activity"/>
    <property type="evidence" value="ECO:0007669"/>
    <property type="project" value="UniProtKB-ARBA"/>
</dbReference>
<accession>A0A1C2DS97</accession>
<organism evidence="2 3">
    <name type="scientific">Mesorhizobium hungaricum</name>
    <dbReference type="NCBI Taxonomy" id="1566387"/>
    <lineage>
        <taxon>Bacteria</taxon>
        <taxon>Pseudomonadati</taxon>
        <taxon>Pseudomonadota</taxon>
        <taxon>Alphaproteobacteria</taxon>
        <taxon>Hyphomicrobiales</taxon>
        <taxon>Phyllobacteriaceae</taxon>
        <taxon>Mesorhizobium</taxon>
    </lineage>
</organism>
<dbReference type="OrthoDB" id="9797061at2"/>
<dbReference type="Pfam" id="PF13401">
    <property type="entry name" value="AAA_22"/>
    <property type="match status" value="1"/>
</dbReference>
<dbReference type="InterPro" id="IPR052026">
    <property type="entry name" value="ExeA_AAA_ATPase_DNA-bind"/>
</dbReference>
<reference evidence="2 3" key="1">
    <citation type="submission" date="2016-08" db="EMBL/GenBank/DDBJ databases">
        <title>Whole genome sequence of Mesorhizobium sp. strain UASWS1009 isolated from industrial sewage.</title>
        <authorList>
            <person name="Crovadore J."/>
            <person name="Calmin G."/>
            <person name="Chablais R."/>
            <person name="Cochard B."/>
            <person name="Lefort F."/>
        </authorList>
    </citation>
    <scope>NUCLEOTIDE SEQUENCE [LARGE SCALE GENOMIC DNA]</scope>
    <source>
        <strain evidence="2 3">UASWS1009</strain>
    </source>
</reference>
<dbReference type="PANTHER" id="PTHR35894:SF5">
    <property type="entry name" value="MU-LIKE PROPHAGE FLUMU DNA TRANSPOSITION PROTEIN B"/>
    <property type="match status" value="1"/>
</dbReference>
<evidence type="ECO:0000313" key="2">
    <source>
        <dbReference type="EMBL" id="OCX17543.1"/>
    </source>
</evidence>
<gene>
    <name evidence="2" type="ORF">QV13_12345</name>
</gene>
<dbReference type="STRING" id="1566387.QV13_12345"/>
<dbReference type="RefSeq" id="WP_024925140.1">
    <property type="nucleotide sequence ID" value="NZ_MDEO01000032.1"/>
</dbReference>
<dbReference type="InterPro" id="IPR027417">
    <property type="entry name" value="P-loop_NTPase"/>
</dbReference>